<dbReference type="Pfam" id="PF02463">
    <property type="entry name" value="SMC_N"/>
    <property type="match status" value="1"/>
</dbReference>
<dbReference type="NCBIfam" id="TIGR00634">
    <property type="entry name" value="recN"/>
    <property type="match status" value="1"/>
</dbReference>
<evidence type="ECO:0000313" key="12">
    <source>
        <dbReference type="EMBL" id="MFC3681427.1"/>
    </source>
</evidence>
<evidence type="ECO:0000256" key="10">
    <source>
        <dbReference type="SAM" id="Coils"/>
    </source>
</evidence>
<sequence>MLSHLSIHQFALVDQLELEFKPGMAVITGETGAGKSILLGALGLALGQRAEADSVRQGAEKAEISASFTPNDNARQWLDERDLPANDDQIILRRVVSAEGRSRGYINGRPASANDLKELAQTLIDVHSQHAHQRLLQKDTPRQLLDAFAGLRPVAGKVKQAFRQWQQSARQLRTLTEESSEIQAQRQLLSYQVEELRELNLSEHELEELEAEHKRLANAETMLLSGQQAMVACLGDDNSDTAATQLAYQAIQYLEQLDDQHPILLEARELLQQAHIQLEEAGSSLQRYLEQVDINPHRLQQIENRLGEIFSVARKHQIQPQRLYAYWQEQEQQLAQLNLSDDDLLELQQQVEQQKTHFLTLAQQLSEQRKNAARQLDQQVEQHFDSLALGRARFMTQVEVLDDQQASPHGIDQISFHVQTNPGMPSGPLAKVVSGGELSRISLAIQVVTAATSQIPSLIFDEVDVGIGGGTAERVGRLMRSLGQSPDGEKIAGQVMCVTHQPQVAAQAHQHFQVSKISGDHSTHTQIRELSDKQRSEELARMLGGVDITEQTLAHAREMLDLVQ</sequence>
<evidence type="ECO:0000256" key="9">
    <source>
        <dbReference type="PIRNR" id="PIRNR003128"/>
    </source>
</evidence>
<keyword evidence="7 9" id="KW-0234">DNA repair</keyword>
<evidence type="ECO:0000256" key="2">
    <source>
        <dbReference type="ARBA" id="ARBA00009441"/>
    </source>
</evidence>
<accession>A0ABV7VX66</accession>
<comment type="similarity">
    <text evidence="2 9">Belongs to the RecN family.</text>
</comment>
<keyword evidence="5 9" id="KW-0227">DNA damage</keyword>
<dbReference type="Gene3D" id="3.40.50.300">
    <property type="entry name" value="P-loop containing nucleotide triphosphate hydrolases"/>
    <property type="match status" value="2"/>
</dbReference>
<evidence type="ECO:0000256" key="8">
    <source>
        <dbReference type="ARBA" id="ARBA00033408"/>
    </source>
</evidence>
<evidence type="ECO:0000259" key="11">
    <source>
        <dbReference type="Pfam" id="PF02463"/>
    </source>
</evidence>
<dbReference type="EMBL" id="JBHRYB010000015">
    <property type="protein sequence ID" value="MFC3681427.1"/>
    <property type="molecule type" value="Genomic_DNA"/>
</dbReference>
<protein>
    <recommendedName>
        <fullName evidence="3 9">DNA repair protein RecN</fullName>
    </recommendedName>
    <alternativeName>
        <fullName evidence="8 9">Recombination protein N</fullName>
    </alternativeName>
</protein>
<evidence type="ECO:0000256" key="4">
    <source>
        <dbReference type="ARBA" id="ARBA00022741"/>
    </source>
</evidence>
<dbReference type="Proteomes" id="UP001595722">
    <property type="component" value="Unassembled WGS sequence"/>
</dbReference>
<feature type="coiled-coil region" evidence="10">
    <location>
        <begin position="192"/>
        <end position="219"/>
    </location>
</feature>
<keyword evidence="13" id="KW-1185">Reference proteome</keyword>
<evidence type="ECO:0000256" key="5">
    <source>
        <dbReference type="ARBA" id="ARBA00022763"/>
    </source>
</evidence>
<gene>
    <name evidence="12" type="primary">recN</name>
    <name evidence="12" type="ORF">ACFOMG_15085</name>
</gene>
<comment type="function">
    <text evidence="1 9">May be involved in recombinational repair of damaged DNA.</text>
</comment>
<keyword evidence="10" id="KW-0175">Coiled coil</keyword>
<proteinExistence type="inferred from homology"/>
<evidence type="ECO:0000256" key="1">
    <source>
        <dbReference type="ARBA" id="ARBA00003618"/>
    </source>
</evidence>
<dbReference type="PANTHER" id="PTHR11059:SF0">
    <property type="entry name" value="DNA REPAIR PROTEIN RECN"/>
    <property type="match status" value="1"/>
</dbReference>
<evidence type="ECO:0000256" key="6">
    <source>
        <dbReference type="ARBA" id="ARBA00022840"/>
    </source>
</evidence>
<dbReference type="PIRSF" id="PIRSF003128">
    <property type="entry name" value="RecN"/>
    <property type="match status" value="1"/>
</dbReference>
<keyword evidence="6" id="KW-0067">ATP-binding</keyword>
<dbReference type="SUPFAM" id="SSF52540">
    <property type="entry name" value="P-loop containing nucleoside triphosphate hydrolases"/>
    <property type="match status" value="2"/>
</dbReference>
<evidence type="ECO:0000256" key="3">
    <source>
        <dbReference type="ARBA" id="ARBA00021315"/>
    </source>
</evidence>
<dbReference type="InterPro" id="IPR027417">
    <property type="entry name" value="P-loop_NTPase"/>
</dbReference>
<feature type="domain" description="RecF/RecN/SMC N-terminal" evidence="11">
    <location>
        <begin position="2"/>
        <end position="518"/>
    </location>
</feature>
<dbReference type="InterPro" id="IPR004604">
    <property type="entry name" value="DNA_recomb/repair_RecN"/>
</dbReference>
<dbReference type="NCBIfam" id="NF008121">
    <property type="entry name" value="PRK10869.1"/>
    <property type="match status" value="1"/>
</dbReference>
<dbReference type="PANTHER" id="PTHR11059">
    <property type="entry name" value="DNA REPAIR PROTEIN RECN"/>
    <property type="match status" value="1"/>
</dbReference>
<dbReference type="InterPro" id="IPR003395">
    <property type="entry name" value="RecF/RecN/SMC_N"/>
</dbReference>
<name>A0ABV7VX66_9GAMM</name>
<dbReference type="CDD" id="cd03241">
    <property type="entry name" value="ABC_RecN"/>
    <property type="match status" value="2"/>
</dbReference>
<dbReference type="RefSeq" id="WP_376867828.1">
    <property type="nucleotide sequence ID" value="NZ_JBHRYB010000015.1"/>
</dbReference>
<evidence type="ECO:0000313" key="13">
    <source>
        <dbReference type="Proteomes" id="UP001595722"/>
    </source>
</evidence>
<organism evidence="12 13">
    <name type="scientific">Bacterioplanoides pacificum</name>
    <dbReference type="NCBI Taxonomy" id="1171596"/>
    <lineage>
        <taxon>Bacteria</taxon>
        <taxon>Pseudomonadati</taxon>
        <taxon>Pseudomonadota</taxon>
        <taxon>Gammaproteobacteria</taxon>
        <taxon>Oceanospirillales</taxon>
        <taxon>Oceanospirillaceae</taxon>
        <taxon>Bacterioplanoides</taxon>
    </lineage>
</organism>
<comment type="caution">
    <text evidence="12">The sequence shown here is derived from an EMBL/GenBank/DDBJ whole genome shotgun (WGS) entry which is preliminary data.</text>
</comment>
<reference evidence="13" key="1">
    <citation type="journal article" date="2019" name="Int. J. Syst. Evol. Microbiol.">
        <title>The Global Catalogue of Microorganisms (GCM) 10K type strain sequencing project: providing services to taxonomists for standard genome sequencing and annotation.</title>
        <authorList>
            <consortium name="The Broad Institute Genomics Platform"/>
            <consortium name="The Broad Institute Genome Sequencing Center for Infectious Disease"/>
            <person name="Wu L."/>
            <person name="Ma J."/>
        </authorList>
    </citation>
    <scope>NUCLEOTIDE SEQUENCE [LARGE SCALE GENOMIC DNA]</scope>
    <source>
        <strain evidence="13">KCTC 42424</strain>
    </source>
</reference>
<keyword evidence="4" id="KW-0547">Nucleotide-binding</keyword>
<evidence type="ECO:0000256" key="7">
    <source>
        <dbReference type="ARBA" id="ARBA00023204"/>
    </source>
</evidence>